<evidence type="ECO:0000256" key="1">
    <source>
        <dbReference type="SAM" id="MobiDB-lite"/>
    </source>
</evidence>
<protein>
    <recommendedName>
        <fullName evidence="4">Transposase</fullName>
    </recommendedName>
</protein>
<dbReference type="RefSeq" id="WP_250933816.1">
    <property type="nucleotide sequence ID" value="NZ_JAMQBK010000141.1"/>
</dbReference>
<evidence type="ECO:0000313" key="2">
    <source>
        <dbReference type="EMBL" id="MCM2375218.1"/>
    </source>
</evidence>
<evidence type="ECO:0008006" key="4">
    <source>
        <dbReference type="Google" id="ProtNLM"/>
    </source>
</evidence>
<feature type="compositionally biased region" description="Low complexity" evidence="1">
    <location>
        <begin position="81"/>
        <end position="90"/>
    </location>
</feature>
<name>A0ABT0UGJ1_9BACT</name>
<dbReference type="Proteomes" id="UP001202961">
    <property type="component" value="Unassembled WGS sequence"/>
</dbReference>
<evidence type="ECO:0000313" key="3">
    <source>
        <dbReference type="Proteomes" id="UP001202961"/>
    </source>
</evidence>
<proteinExistence type="predicted"/>
<organism evidence="2 3">
    <name type="scientific">Aporhodopirellula aestuarii</name>
    <dbReference type="NCBI Taxonomy" id="2950107"/>
    <lineage>
        <taxon>Bacteria</taxon>
        <taxon>Pseudomonadati</taxon>
        <taxon>Planctomycetota</taxon>
        <taxon>Planctomycetia</taxon>
        <taxon>Pirellulales</taxon>
        <taxon>Pirellulaceae</taxon>
        <taxon>Aporhodopirellula</taxon>
    </lineage>
</organism>
<reference evidence="2 3" key="1">
    <citation type="journal article" date="2022" name="Syst. Appl. Microbiol.">
        <title>Rhodopirellula aestuarii sp. nov., a novel member of the genus Rhodopirellula isolated from brackish sediments collected in the Tagus River estuary, Portugal.</title>
        <authorList>
            <person name="Vitorino I.R."/>
            <person name="Klimek D."/>
            <person name="Calusinska M."/>
            <person name="Lobo-da-Cunha A."/>
            <person name="Vasconcelos V."/>
            <person name="Lage O.M."/>
        </authorList>
    </citation>
    <scope>NUCLEOTIDE SEQUENCE [LARGE SCALE GENOMIC DNA]</scope>
    <source>
        <strain evidence="2 3">ICT_H3.1</strain>
    </source>
</reference>
<keyword evidence="3" id="KW-1185">Reference proteome</keyword>
<accession>A0ABT0UGJ1</accession>
<feature type="region of interest" description="Disordered" evidence="1">
    <location>
        <begin position="73"/>
        <end position="118"/>
    </location>
</feature>
<comment type="caution">
    <text evidence="2">The sequence shown here is derived from an EMBL/GenBank/DDBJ whole genome shotgun (WGS) entry which is preliminary data.</text>
</comment>
<feature type="compositionally biased region" description="Basic residues" evidence="1">
    <location>
        <begin position="91"/>
        <end position="105"/>
    </location>
</feature>
<gene>
    <name evidence="2" type="ORF">NB063_31740</name>
</gene>
<dbReference type="EMBL" id="JAMQBK010000141">
    <property type="protein sequence ID" value="MCM2375218.1"/>
    <property type="molecule type" value="Genomic_DNA"/>
</dbReference>
<sequence>MKDVYGQDIENQMRQLYESFNEKDRRRYAAIEAYKLGHGGVAYIADLFGCHPDTIAQGKRDLENLPADEAAGRVRKKGADARMLAKASRASSRRSKLKSRRKRLDRRSAMVRSGQTSD</sequence>